<dbReference type="RefSeq" id="WP_167924616.1">
    <property type="nucleotide sequence ID" value="NZ_JAATVY010000004.1"/>
</dbReference>
<dbReference type="PANTHER" id="PTHR18964:SF173">
    <property type="entry name" value="GLUCOKINASE"/>
    <property type="match status" value="1"/>
</dbReference>
<accession>A0ABX0XWG5</accession>
<dbReference type="EC" id="2.7.1.2" evidence="2"/>
<reference evidence="9 10" key="1">
    <citation type="submission" date="2020-03" db="EMBL/GenBank/DDBJ databases">
        <title>WGS of the type strain of Planosporangium spp.</title>
        <authorList>
            <person name="Thawai C."/>
        </authorList>
    </citation>
    <scope>NUCLEOTIDE SEQUENCE [LARGE SCALE GENOMIC DNA]</scope>
    <source>
        <strain evidence="9 10">TBRC 5610</strain>
    </source>
</reference>
<evidence type="ECO:0000313" key="10">
    <source>
        <dbReference type="Proteomes" id="UP000722989"/>
    </source>
</evidence>
<dbReference type="InterPro" id="IPR004654">
    <property type="entry name" value="ROK_glcA"/>
</dbReference>
<dbReference type="InterPro" id="IPR049874">
    <property type="entry name" value="ROK_cs"/>
</dbReference>
<proteinExistence type="inferred from homology"/>
<keyword evidence="5" id="KW-0547">Nucleotide-binding</keyword>
<evidence type="ECO:0000256" key="5">
    <source>
        <dbReference type="ARBA" id="ARBA00022741"/>
    </source>
</evidence>
<dbReference type="EMBL" id="JAATVY010000004">
    <property type="protein sequence ID" value="NJC69715.1"/>
    <property type="molecule type" value="Genomic_DNA"/>
</dbReference>
<dbReference type="PANTHER" id="PTHR18964">
    <property type="entry name" value="ROK (REPRESSOR, ORF, KINASE) FAMILY"/>
    <property type="match status" value="1"/>
</dbReference>
<evidence type="ECO:0000256" key="6">
    <source>
        <dbReference type="ARBA" id="ARBA00022777"/>
    </source>
</evidence>
<dbReference type="PROSITE" id="PS01125">
    <property type="entry name" value="ROK"/>
    <property type="match status" value="1"/>
</dbReference>
<comment type="similarity">
    <text evidence="1">Belongs to the ROK (NagC/XylR) family.</text>
</comment>
<comment type="caution">
    <text evidence="9">The sequence shown here is derived from an EMBL/GenBank/DDBJ whole genome shotgun (WGS) entry which is preliminary data.</text>
</comment>
<evidence type="ECO:0000256" key="2">
    <source>
        <dbReference type="ARBA" id="ARBA00012323"/>
    </source>
</evidence>
<gene>
    <name evidence="9" type="ORF">HC031_08275</name>
</gene>
<dbReference type="Pfam" id="PF00480">
    <property type="entry name" value="ROK"/>
    <property type="match status" value="1"/>
</dbReference>
<keyword evidence="4 9" id="KW-0808">Transferase</keyword>
<evidence type="ECO:0000256" key="4">
    <source>
        <dbReference type="ARBA" id="ARBA00022679"/>
    </source>
</evidence>
<organism evidence="9 10">
    <name type="scientific">Planosporangium thailandense</name>
    <dbReference type="NCBI Taxonomy" id="765197"/>
    <lineage>
        <taxon>Bacteria</taxon>
        <taxon>Bacillati</taxon>
        <taxon>Actinomycetota</taxon>
        <taxon>Actinomycetes</taxon>
        <taxon>Micromonosporales</taxon>
        <taxon>Micromonosporaceae</taxon>
        <taxon>Planosporangium</taxon>
    </lineage>
</organism>
<dbReference type="SUPFAM" id="SSF53067">
    <property type="entry name" value="Actin-like ATPase domain"/>
    <property type="match status" value="1"/>
</dbReference>
<evidence type="ECO:0000256" key="1">
    <source>
        <dbReference type="ARBA" id="ARBA00006479"/>
    </source>
</evidence>
<dbReference type="InterPro" id="IPR000600">
    <property type="entry name" value="ROK"/>
</dbReference>
<evidence type="ECO:0000256" key="7">
    <source>
        <dbReference type="ARBA" id="ARBA00022840"/>
    </source>
</evidence>
<sequence>MSLTIGVDIGGTKVLGGIVGPDGEVLAQTRRPTPAYDPAGTLIMICDVISELLAVQKVDAIGIGAAGWIDAARSTIMYAPNLAWRDEPLRDHIASRFNVPVVVENDANVAAWAEFRFGAAREASESMVLYTVGTGIGSGIVLGGNLVRGAFGVAAELGHTRAVPDGLVCGCGRRGCLEQYASGSALVRYARATAMEAPDKAEYLLSLANGLPEAITGPMVTTAGKAGDPAATAAFERIGYWLGNSMADVVQILDPQLIVIGGGVIDAGDLLMVPAETSFRDALEARGQLPVAGVRAAQMGNLAGVVGAADLARR</sequence>
<evidence type="ECO:0000313" key="9">
    <source>
        <dbReference type="EMBL" id="NJC69715.1"/>
    </source>
</evidence>
<dbReference type="Proteomes" id="UP000722989">
    <property type="component" value="Unassembled WGS sequence"/>
</dbReference>
<evidence type="ECO:0000256" key="8">
    <source>
        <dbReference type="ARBA" id="ARBA00032386"/>
    </source>
</evidence>
<dbReference type="Gene3D" id="3.30.420.40">
    <property type="match status" value="2"/>
</dbReference>
<keyword evidence="6" id="KW-0418">Kinase</keyword>
<dbReference type="GO" id="GO:0004340">
    <property type="term" value="F:glucokinase activity"/>
    <property type="evidence" value="ECO:0007669"/>
    <property type="project" value="UniProtKB-EC"/>
</dbReference>
<dbReference type="InterPro" id="IPR043129">
    <property type="entry name" value="ATPase_NBD"/>
</dbReference>
<evidence type="ECO:0000256" key="3">
    <source>
        <dbReference type="ARBA" id="ARBA00014701"/>
    </source>
</evidence>
<dbReference type="NCBIfam" id="TIGR00744">
    <property type="entry name" value="ROK_glcA_fam"/>
    <property type="match status" value="1"/>
</dbReference>
<name>A0ABX0XWG5_9ACTN</name>
<protein>
    <recommendedName>
        <fullName evidence="3">Glucokinase</fullName>
        <ecNumber evidence="2">2.7.1.2</ecNumber>
    </recommendedName>
    <alternativeName>
        <fullName evidence="8">Glucose kinase</fullName>
    </alternativeName>
</protein>
<keyword evidence="7" id="KW-0067">ATP-binding</keyword>
<keyword evidence="10" id="KW-1185">Reference proteome</keyword>
<dbReference type="CDD" id="cd24061">
    <property type="entry name" value="ASKHA_NBD_ROK_SgGLK-like"/>
    <property type="match status" value="1"/>
</dbReference>